<dbReference type="EMBL" id="JACYTP010000005">
    <property type="protein sequence ID" value="MBD8513168.1"/>
    <property type="molecule type" value="Genomic_DNA"/>
</dbReference>
<dbReference type="Proteomes" id="UP000649768">
    <property type="component" value="Unassembled WGS sequence"/>
</dbReference>
<name>A0ABR9BKU3_9GAMM</name>
<dbReference type="Gene3D" id="6.10.200.10">
    <property type="entry name" value="Regulatory phage protein Cox"/>
    <property type="match status" value="1"/>
</dbReference>
<evidence type="ECO:0000313" key="2">
    <source>
        <dbReference type="Proteomes" id="UP000649768"/>
    </source>
</evidence>
<accession>A0ABR9BKU3</accession>
<proteinExistence type="predicted"/>
<gene>
    <name evidence="1" type="ORF">IFO68_10830</name>
</gene>
<evidence type="ECO:0000313" key="1">
    <source>
        <dbReference type="EMBL" id="MBD8513168.1"/>
    </source>
</evidence>
<comment type="caution">
    <text evidence="1">The sequence shown here is derived from an EMBL/GenBank/DDBJ whole genome shotgun (WGS) entry which is preliminary data.</text>
</comment>
<evidence type="ECO:0008006" key="3">
    <source>
        <dbReference type="Google" id="ProtNLM"/>
    </source>
</evidence>
<reference evidence="1 2" key="1">
    <citation type="submission" date="2020-09" db="EMBL/GenBank/DDBJ databases">
        <title>Photobacterium sp. CAU 1568 isolated from sand of Sido Beach.</title>
        <authorList>
            <person name="Kim W."/>
        </authorList>
    </citation>
    <scope>NUCLEOTIDE SEQUENCE [LARGE SCALE GENOMIC DNA]</scope>
    <source>
        <strain evidence="1 2">CAU 1568</strain>
    </source>
</reference>
<protein>
    <recommendedName>
        <fullName evidence="3">DNA-binding protein</fullName>
    </recommendedName>
</protein>
<keyword evidence="2" id="KW-1185">Reference proteome</keyword>
<dbReference type="RefSeq" id="WP_036760011.1">
    <property type="nucleotide sequence ID" value="NZ_JACYTP010000005.1"/>
</dbReference>
<sequence length="78" mass="9100">MKTENNIRQHNAPFVTPQMYAEITGQTLDAVRGQIKRGMLPVLKRERNERGLNFINMRALEQLAIEQAEQYQDWKSAI</sequence>
<dbReference type="InterPro" id="IPR038147">
    <property type="entry name" value="Cox_sf"/>
</dbReference>
<organism evidence="1 2">
    <name type="scientific">Photobacterium arenosum</name>
    <dbReference type="NCBI Taxonomy" id="2774143"/>
    <lineage>
        <taxon>Bacteria</taxon>
        <taxon>Pseudomonadati</taxon>
        <taxon>Pseudomonadota</taxon>
        <taxon>Gammaproteobacteria</taxon>
        <taxon>Vibrionales</taxon>
        <taxon>Vibrionaceae</taxon>
        <taxon>Photobacterium</taxon>
    </lineage>
</organism>